<feature type="transmembrane region" description="Helical" evidence="9">
    <location>
        <begin position="116"/>
        <end position="135"/>
    </location>
</feature>
<feature type="transmembrane region" description="Helical" evidence="9">
    <location>
        <begin position="303"/>
        <end position="325"/>
    </location>
</feature>
<dbReference type="SUPFAM" id="SSF103473">
    <property type="entry name" value="MFS general substrate transporter"/>
    <property type="match status" value="1"/>
</dbReference>
<evidence type="ECO:0000256" key="9">
    <source>
        <dbReference type="SAM" id="Phobius"/>
    </source>
</evidence>
<dbReference type="InterPro" id="IPR036259">
    <property type="entry name" value="MFS_trans_sf"/>
</dbReference>
<accession>A0A1W0WYI2</accession>
<evidence type="ECO:0000256" key="3">
    <source>
        <dbReference type="ARBA" id="ARBA00022692"/>
    </source>
</evidence>
<keyword evidence="6" id="KW-0325">Glycoprotein</keyword>
<feature type="transmembrane region" description="Helical" evidence="9">
    <location>
        <begin position="337"/>
        <end position="356"/>
    </location>
</feature>
<protein>
    <recommendedName>
        <fullName evidence="7">UNC93-like protein MFSD11</fullName>
    </recommendedName>
    <alternativeName>
        <fullName evidence="8">Major facilitator superfamily domain-containing protein 11</fullName>
    </alternativeName>
</protein>
<organism evidence="10 11">
    <name type="scientific">Hypsibius exemplaris</name>
    <name type="common">Freshwater tardigrade</name>
    <dbReference type="NCBI Taxonomy" id="2072580"/>
    <lineage>
        <taxon>Eukaryota</taxon>
        <taxon>Metazoa</taxon>
        <taxon>Ecdysozoa</taxon>
        <taxon>Tardigrada</taxon>
        <taxon>Eutardigrada</taxon>
        <taxon>Parachela</taxon>
        <taxon>Hypsibioidea</taxon>
        <taxon>Hypsibiidae</taxon>
        <taxon>Hypsibius</taxon>
    </lineage>
</organism>
<dbReference type="OrthoDB" id="196103at2759"/>
<dbReference type="InterPro" id="IPR051617">
    <property type="entry name" value="UNC-93-like_regulator"/>
</dbReference>
<gene>
    <name evidence="10" type="ORF">BV898_05771</name>
</gene>
<reference evidence="11" key="1">
    <citation type="submission" date="2017-01" db="EMBL/GenBank/DDBJ databases">
        <title>Comparative genomics of anhydrobiosis in the tardigrade Hypsibius dujardini.</title>
        <authorList>
            <person name="Yoshida Y."/>
            <person name="Koutsovoulos G."/>
            <person name="Laetsch D."/>
            <person name="Stevens L."/>
            <person name="Kumar S."/>
            <person name="Horikawa D."/>
            <person name="Ishino K."/>
            <person name="Komine S."/>
            <person name="Tomita M."/>
            <person name="Blaxter M."/>
            <person name="Arakawa K."/>
        </authorList>
    </citation>
    <scope>NUCLEOTIDE SEQUENCE [LARGE SCALE GENOMIC DNA]</scope>
    <source>
        <strain evidence="11">Z151</strain>
    </source>
</reference>
<dbReference type="AlphaFoldDB" id="A0A1W0WYI2"/>
<evidence type="ECO:0000256" key="5">
    <source>
        <dbReference type="ARBA" id="ARBA00023136"/>
    </source>
</evidence>
<dbReference type="PANTHER" id="PTHR23294">
    <property type="entry name" value="ET TRANSLATION PRODUCT-RELATED"/>
    <property type="match status" value="1"/>
</dbReference>
<keyword evidence="5 9" id="KW-0472">Membrane</keyword>
<evidence type="ECO:0000256" key="8">
    <source>
        <dbReference type="ARBA" id="ARBA00041910"/>
    </source>
</evidence>
<evidence type="ECO:0000313" key="10">
    <source>
        <dbReference type="EMBL" id="OQV20215.1"/>
    </source>
</evidence>
<evidence type="ECO:0000256" key="6">
    <source>
        <dbReference type="ARBA" id="ARBA00023180"/>
    </source>
</evidence>
<dbReference type="Pfam" id="PF05978">
    <property type="entry name" value="UNC-93"/>
    <property type="match status" value="1"/>
</dbReference>
<evidence type="ECO:0000256" key="4">
    <source>
        <dbReference type="ARBA" id="ARBA00022989"/>
    </source>
</evidence>
<evidence type="ECO:0000313" key="11">
    <source>
        <dbReference type="Proteomes" id="UP000192578"/>
    </source>
</evidence>
<dbReference type="GO" id="GO:0016020">
    <property type="term" value="C:membrane"/>
    <property type="evidence" value="ECO:0007669"/>
    <property type="project" value="UniProtKB-SubCell"/>
</dbReference>
<keyword evidence="4 9" id="KW-1133">Transmembrane helix</keyword>
<comment type="caution">
    <text evidence="10">The sequence shown here is derived from an EMBL/GenBank/DDBJ whole genome shotgun (WGS) entry which is preliminary data.</text>
</comment>
<dbReference type="EMBL" id="MTYJ01000032">
    <property type="protein sequence ID" value="OQV20215.1"/>
    <property type="molecule type" value="Genomic_DNA"/>
</dbReference>
<dbReference type="PANTHER" id="PTHR23294:SF0">
    <property type="entry name" value="UNC93-LIKE PROTEIN MFSD11"/>
    <property type="match status" value="1"/>
</dbReference>
<evidence type="ECO:0000256" key="2">
    <source>
        <dbReference type="ARBA" id="ARBA00009172"/>
    </source>
</evidence>
<evidence type="ECO:0000256" key="1">
    <source>
        <dbReference type="ARBA" id="ARBA00004141"/>
    </source>
</evidence>
<sequence length="468" mass="51092">MPLNIESEDGRQILANGCDQTDGHSEIDSQAEEKVLGINVKLLNIILLGLGFMFSIGAYQTTAIAQTVVINSVHDEQFDGTPTMGYVCMGINCATQAVATLLGPSLVALIGPKSTIVTGAVCISLYVACFLRPLAVTLYVGSAVLGTGVGLVWLVQGYFVMANSTHLTMGRNTGIFWALYQSSLISGNLFYYAVMYGKDTINDGTRMIVFWPLLGVAIVGVVVFSLLRHPWTKPIYTGDEPDDLEFRTPLKALGDTLRLGLTRRMWILWPLFMYIGMELTFWVSVYGTSLGYTLRFGTVRQALVGLSGVFVGIGEIVAGIVMGLLGKWTHRNGRDPAVVCALIIHIACFYLVLINLPAESPLSETQDTSLINPNQYVAMFCSFLLGCGDAVWNNQLISFLGVSYRSQTVTAFAVYQFWMSIGNTVSSFYSTALALPFQLLLLVLTATAAAWGFFTEEWKSHSTKNSIQ</sequence>
<feature type="transmembrane region" description="Helical" evidence="9">
    <location>
        <begin position="141"/>
        <end position="162"/>
    </location>
</feature>
<feature type="transmembrane region" description="Helical" evidence="9">
    <location>
        <begin position="266"/>
        <end position="283"/>
    </location>
</feature>
<feature type="transmembrane region" description="Helical" evidence="9">
    <location>
        <begin position="435"/>
        <end position="454"/>
    </location>
</feature>
<dbReference type="InterPro" id="IPR010291">
    <property type="entry name" value="Ion_channel_UNC-93"/>
</dbReference>
<proteinExistence type="inferred from homology"/>
<feature type="transmembrane region" description="Helical" evidence="9">
    <location>
        <begin position="174"/>
        <end position="196"/>
    </location>
</feature>
<dbReference type="Proteomes" id="UP000192578">
    <property type="component" value="Unassembled WGS sequence"/>
</dbReference>
<feature type="transmembrane region" description="Helical" evidence="9">
    <location>
        <begin position="42"/>
        <end position="64"/>
    </location>
</feature>
<keyword evidence="11" id="KW-1185">Reference proteome</keyword>
<keyword evidence="3 9" id="KW-0812">Transmembrane</keyword>
<feature type="transmembrane region" description="Helical" evidence="9">
    <location>
        <begin position="208"/>
        <end position="227"/>
    </location>
</feature>
<comment type="subcellular location">
    <subcellularLocation>
        <location evidence="1">Membrane</location>
        <topology evidence="1">Multi-pass membrane protein</topology>
    </subcellularLocation>
</comment>
<dbReference type="Gene3D" id="1.20.1250.20">
    <property type="entry name" value="MFS general substrate transporter like domains"/>
    <property type="match status" value="1"/>
</dbReference>
<name>A0A1W0WYI2_HYPEX</name>
<comment type="similarity">
    <text evidence="2">Belongs to the unc-93 family.</text>
</comment>
<evidence type="ECO:0000256" key="7">
    <source>
        <dbReference type="ARBA" id="ARBA00040302"/>
    </source>
</evidence>